<dbReference type="AlphaFoldDB" id="A0A1V0UUJ3"/>
<evidence type="ECO:0000313" key="1">
    <source>
        <dbReference type="EMBL" id="ARF68806.1"/>
    </source>
</evidence>
<name>A0A1V0UUJ3_9BACL</name>
<evidence type="ECO:0000313" key="2">
    <source>
        <dbReference type="Proteomes" id="UP000192727"/>
    </source>
</evidence>
<proteinExistence type="predicted"/>
<accession>A0A1V0UUJ3</accession>
<protein>
    <submittedName>
        <fullName evidence="1">Uncharacterized protein</fullName>
    </submittedName>
</protein>
<dbReference type="Proteomes" id="UP000192727">
    <property type="component" value="Chromosome"/>
</dbReference>
<dbReference type="EMBL" id="CP020557">
    <property type="protein sequence ID" value="ARF68806.1"/>
    <property type="molecule type" value="Genomic_DNA"/>
</dbReference>
<gene>
    <name evidence="1" type="ORF">B7C51_14925</name>
</gene>
<reference evidence="1 2" key="1">
    <citation type="submission" date="2017-03" db="EMBL/GenBank/DDBJ databases">
        <title>Paenibacillus larvae genome sequencing.</title>
        <authorList>
            <person name="Dingman D.W."/>
        </authorList>
    </citation>
    <scope>NUCLEOTIDE SEQUENCE [LARGE SCALE GENOMIC DNA]</scope>
    <source>
        <strain evidence="1 2">SAG 10367</strain>
    </source>
</reference>
<sequence>MHKSFVVKNKYSKQKSKYGCAIWNEIKIRDKKGAYFPLSSQKRFFFQVMSGLTNNWKEGKINYDCVKLSVTLNMRKRLRERTAFL</sequence>
<organism evidence="1 2">
    <name type="scientific">Paenibacillus larvae subsp. pulvifaciens</name>
    <dbReference type="NCBI Taxonomy" id="1477"/>
    <lineage>
        <taxon>Bacteria</taxon>
        <taxon>Bacillati</taxon>
        <taxon>Bacillota</taxon>
        <taxon>Bacilli</taxon>
        <taxon>Bacillales</taxon>
        <taxon>Paenibacillaceae</taxon>
        <taxon>Paenibacillus</taxon>
    </lineage>
</organism>